<dbReference type="Gene3D" id="3.30.160.100">
    <property type="entry name" value="Ribosome hibernation promotion factor-like"/>
    <property type="match status" value="1"/>
</dbReference>
<organism evidence="1 2">
    <name type="scientific">Ramlibacter agri</name>
    <dbReference type="NCBI Taxonomy" id="2728837"/>
    <lineage>
        <taxon>Bacteria</taxon>
        <taxon>Pseudomonadati</taxon>
        <taxon>Pseudomonadota</taxon>
        <taxon>Betaproteobacteria</taxon>
        <taxon>Burkholderiales</taxon>
        <taxon>Comamonadaceae</taxon>
        <taxon>Ramlibacter</taxon>
    </lineage>
</organism>
<keyword evidence="2" id="KW-1185">Reference proteome</keyword>
<dbReference type="Pfam" id="PF02482">
    <property type="entry name" value="Ribosomal_S30AE"/>
    <property type="match status" value="1"/>
</dbReference>
<dbReference type="SUPFAM" id="SSF69754">
    <property type="entry name" value="Ribosome binding protein Y (YfiA homologue)"/>
    <property type="match status" value="1"/>
</dbReference>
<accession>A0A848H8V2</accession>
<sequence length="130" mass="14492">MKVQVNTSNAIENKDALESWASDYLNEHLARFDQDLTSIEVQLSDENHGTKGGDVDKRCMMEARVTGRAPIAVTNYAPDQNLAFRGAADKLAHALDHAFGKLDRREHRGRDTIRKDSEVVEAISTMPPQT</sequence>
<comment type="caution">
    <text evidence="1">The sequence shown here is derived from an EMBL/GenBank/DDBJ whole genome shotgun (WGS) entry which is preliminary data.</text>
</comment>
<dbReference type="InterPro" id="IPR003489">
    <property type="entry name" value="RHF/RaiA"/>
</dbReference>
<dbReference type="AlphaFoldDB" id="A0A848H8V2"/>
<protein>
    <submittedName>
        <fullName evidence="1">HPF/RaiA family ribosome-associated protein</fullName>
    </submittedName>
</protein>
<proteinExistence type="predicted"/>
<dbReference type="EMBL" id="JABBFX010000001">
    <property type="protein sequence ID" value="NML44963.1"/>
    <property type="molecule type" value="Genomic_DNA"/>
</dbReference>
<evidence type="ECO:0000313" key="2">
    <source>
        <dbReference type="Proteomes" id="UP000541185"/>
    </source>
</evidence>
<dbReference type="Proteomes" id="UP000541185">
    <property type="component" value="Unassembled WGS sequence"/>
</dbReference>
<gene>
    <name evidence="1" type="ORF">HHL11_14490</name>
</gene>
<evidence type="ECO:0000313" key="1">
    <source>
        <dbReference type="EMBL" id="NML44963.1"/>
    </source>
</evidence>
<dbReference type="RefSeq" id="WP_169419059.1">
    <property type="nucleotide sequence ID" value="NZ_JABBFX010000001.1"/>
</dbReference>
<dbReference type="InterPro" id="IPR036567">
    <property type="entry name" value="RHF-like"/>
</dbReference>
<name>A0A848H8V2_9BURK</name>
<reference evidence="1 2" key="1">
    <citation type="submission" date="2020-04" db="EMBL/GenBank/DDBJ databases">
        <title>Ramlibacter sp. G-1-2-2 isolated from soil.</title>
        <authorList>
            <person name="Dahal R.H."/>
        </authorList>
    </citation>
    <scope>NUCLEOTIDE SEQUENCE [LARGE SCALE GENOMIC DNA]</scope>
    <source>
        <strain evidence="1 2">G-1-2-2</strain>
    </source>
</reference>